<accession>A0A5M6IZI5</accession>
<name>A0A5M6IZI5_9PROT</name>
<comment type="caution">
    <text evidence="6">The sequence shown here is derived from an EMBL/GenBank/DDBJ whole genome shotgun (WGS) entry which is preliminary data.</text>
</comment>
<dbReference type="PANTHER" id="PTHR30055">
    <property type="entry name" value="HTH-TYPE TRANSCRIPTIONAL REGULATOR RUTR"/>
    <property type="match status" value="1"/>
</dbReference>
<evidence type="ECO:0000256" key="3">
    <source>
        <dbReference type="ARBA" id="ARBA00023163"/>
    </source>
</evidence>
<keyword evidence="3" id="KW-0804">Transcription</keyword>
<protein>
    <submittedName>
        <fullName evidence="6">TetR/AcrR family transcriptional regulator</fullName>
    </submittedName>
</protein>
<keyword evidence="1" id="KW-0805">Transcription regulation</keyword>
<evidence type="ECO:0000313" key="6">
    <source>
        <dbReference type="EMBL" id="KAA5613701.1"/>
    </source>
</evidence>
<dbReference type="SUPFAM" id="SSF46689">
    <property type="entry name" value="Homeodomain-like"/>
    <property type="match status" value="1"/>
</dbReference>
<dbReference type="Gene3D" id="1.10.357.10">
    <property type="entry name" value="Tetracycline Repressor, domain 2"/>
    <property type="match status" value="1"/>
</dbReference>
<dbReference type="EMBL" id="VWPK01000005">
    <property type="protein sequence ID" value="KAA5613701.1"/>
    <property type="molecule type" value="Genomic_DNA"/>
</dbReference>
<evidence type="ECO:0000313" key="7">
    <source>
        <dbReference type="Proteomes" id="UP000325255"/>
    </source>
</evidence>
<dbReference type="InterPro" id="IPR041478">
    <property type="entry name" value="TetR_C_27"/>
</dbReference>
<keyword evidence="2 4" id="KW-0238">DNA-binding</keyword>
<dbReference type="AlphaFoldDB" id="A0A5M6IZI5"/>
<dbReference type="Pfam" id="PF17935">
    <property type="entry name" value="TetR_C_27"/>
    <property type="match status" value="1"/>
</dbReference>
<evidence type="ECO:0000256" key="2">
    <source>
        <dbReference type="ARBA" id="ARBA00023125"/>
    </source>
</evidence>
<dbReference type="Proteomes" id="UP000325255">
    <property type="component" value="Unassembled WGS sequence"/>
</dbReference>
<dbReference type="SUPFAM" id="SSF48498">
    <property type="entry name" value="Tetracyclin repressor-like, C-terminal domain"/>
    <property type="match status" value="1"/>
</dbReference>
<dbReference type="GO" id="GO:0000976">
    <property type="term" value="F:transcription cis-regulatory region binding"/>
    <property type="evidence" value="ECO:0007669"/>
    <property type="project" value="TreeGrafter"/>
</dbReference>
<reference evidence="6 7" key="1">
    <citation type="submission" date="2019-09" db="EMBL/GenBank/DDBJ databases">
        <title>Genome sequence of Rhodovastum atsumiense, a diverse member of the Acetobacteraceae family of non-sulfur purple photosynthetic bacteria.</title>
        <authorList>
            <person name="Meyer T."/>
            <person name="Kyndt J."/>
        </authorList>
    </citation>
    <scope>NUCLEOTIDE SEQUENCE [LARGE SCALE GENOMIC DNA]</scope>
    <source>
        <strain evidence="6 7">DSM 21279</strain>
    </source>
</reference>
<evidence type="ECO:0000259" key="5">
    <source>
        <dbReference type="PROSITE" id="PS50977"/>
    </source>
</evidence>
<gene>
    <name evidence="6" type="ORF">F1189_04645</name>
</gene>
<dbReference type="GO" id="GO:0003700">
    <property type="term" value="F:DNA-binding transcription factor activity"/>
    <property type="evidence" value="ECO:0007669"/>
    <property type="project" value="TreeGrafter"/>
</dbReference>
<evidence type="ECO:0000256" key="4">
    <source>
        <dbReference type="PROSITE-ProRule" id="PRU00335"/>
    </source>
</evidence>
<dbReference type="Pfam" id="PF00440">
    <property type="entry name" value="TetR_N"/>
    <property type="match status" value="1"/>
</dbReference>
<organism evidence="6 7">
    <name type="scientific">Rhodovastum atsumiense</name>
    <dbReference type="NCBI Taxonomy" id="504468"/>
    <lineage>
        <taxon>Bacteria</taxon>
        <taxon>Pseudomonadati</taxon>
        <taxon>Pseudomonadota</taxon>
        <taxon>Alphaproteobacteria</taxon>
        <taxon>Acetobacterales</taxon>
        <taxon>Acetobacteraceae</taxon>
        <taxon>Rhodovastum</taxon>
    </lineage>
</organism>
<feature type="DNA-binding region" description="H-T-H motif" evidence="4">
    <location>
        <begin position="37"/>
        <end position="56"/>
    </location>
</feature>
<evidence type="ECO:0000256" key="1">
    <source>
        <dbReference type="ARBA" id="ARBA00023015"/>
    </source>
</evidence>
<dbReference type="InterPro" id="IPR050109">
    <property type="entry name" value="HTH-type_TetR-like_transc_reg"/>
</dbReference>
<dbReference type="InterPro" id="IPR036271">
    <property type="entry name" value="Tet_transcr_reg_TetR-rel_C_sf"/>
</dbReference>
<keyword evidence="7" id="KW-1185">Reference proteome</keyword>
<feature type="domain" description="HTH tetR-type" evidence="5">
    <location>
        <begin position="14"/>
        <end position="74"/>
    </location>
</feature>
<sequence length="204" mass="23173">MDMTRSPPPVPRAEATRTAIVETAERLFRSLGYQKTTVADIARELRMSPANVYRFFPSKAAINEAICARILDGFDRLAWSIARGPEPAPDRLRLLFRTMQRQTMTLFFHDKRMHDMVAAAMEEHWGVIRAYVESFDKALRHILMDGIAAGVFAPCDADRTSRLMHCTMIGFVHPTLVQEWIDDDLPGLAADMAELVLRSLRPEN</sequence>
<proteinExistence type="predicted"/>
<dbReference type="InterPro" id="IPR001647">
    <property type="entry name" value="HTH_TetR"/>
</dbReference>
<dbReference type="InterPro" id="IPR009057">
    <property type="entry name" value="Homeodomain-like_sf"/>
</dbReference>
<dbReference type="OrthoDB" id="9802802at2"/>
<dbReference type="PROSITE" id="PS50977">
    <property type="entry name" value="HTH_TETR_2"/>
    <property type="match status" value="1"/>
</dbReference>
<dbReference type="PANTHER" id="PTHR30055:SF151">
    <property type="entry name" value="TRANSCRIPTIONAL REGULATORY PROTEIN"/>
    <property type="match status" value="1"/>
</dbReference>